<reference evidence="1" key="1">
    <citation type="submission" date="2014-11" db="EMBL/GenBank/DDBJ databases">
        <authorList>
            <person name="Amaro Gonzalez C."/>
        </authorList>
    </citation>
    <scope>NUCLEOTIDE SEQUENCE</scope>
</reference>
<accession>A0A0E9V8W0</accession>
<name>A0A0E9V8W0_ANGAN</name>
<evidence type="ECO:0000313" key="1">
    <source>
        <dbReference type="EMBL" id="JAH73885.1"/>
    </source>
</evidence>
<dbReference type="AlphaFoldDB" id="A0A0E9V8W0"/>
<dbReference type="EMBL" id="GBXM01034692">
    <property type="protein sequence ID" value="JAH73885.1"/>
    <property type="molecule type" value="Transcribed_RNA"/>
</dbReference>
<proteinExistence type="predicted"/>
<organism evidence="1">
    <name type="scientific">Anguilla anguilla</name>
    <name type="common">European freshwater eel</name>
    <name type="synonym">Muraena anguilla</name>
    <dbReference type="NCBI Taxonomy" id="7936"/>
    <lineage>
        <taxon>Eukaryota</taxon>
        <taxon>Metazoa</taxon>
        <taxon>Chordata</taxon>
        <taxon>Craniata</taxon>
        <taxon>Vertebrata</taxon>
        <taxon>Euteleostomi</taxon>
        <taxon>Actinopterygii</taxon>
        <taxon>Neopterygii</taxon>
        <taxon>Teleostei</taxon>
        <taxon>Anguilliformes</taxon>
        <taxon>Anguillidae</taxon>
        <taxon>Anguilla</taxon>
    </lineage>
</organism>
<reference evidence="1" key="2">
    <citation type="journal article" date="2015" name="Fish Shellfish Immunol.">
        <title>Early steps in the European eel (Anguilla anguilla)-Vibrio vulnificus interaction in the gills: Role of the RtxA13 toxin.</title>
        <authorList>
            <person name="Callol A."/>
            <person name="Pajuelo D."/>
            <person name="Ebbesson L."/>
            <person name="Teles M."/>
            <person name="MacKenzie S."/>
            <person name="Amaro C."/>
        </authorList>
    </citation>
    <scope>NUCLEOTIDE SEQUENCE</scope>
</reference>
<sequence>MSYDYCYKALGVLNSLHNSNYTVL</sequence>
<protein>
    <submittedName>
        <fullName evidence="1">Uncharacterized protein</fullName>
    </submittedName>
</protein>